<dbReference type="PATRIC" id="fig|706587.4.peg.5161"/>
<keyword evidence="2" id="KW-1185">Reference proteome</keyword>
<dbReference type="OrthoDB" id="9795689at2"/>
<name>I4CC95_DESTA</name>
<dbReference type="KEGG" id="dti:Desti_4558"/>
<dbReference type="STRING" id="706587.Desti_4558"/>
<proteinExistence type="predicted"/>
<evidence type="ECO:0000313" key="1">
    <source>
        <dbReference type="EMBL" id="AFM27186.1"/>
    </source>
</evidence>
<gene>
    <name evidence="1" type="ordered locus">Desti_4558</name>
</gene>
<dbReference type="NCBIfam" id="TIGR01907">
    <property type="entry name" value="casE_Cse3"/>
    <property type="match status" value="1"/>
</dbReference>
<dbReference type="Gene3D" id="3.30.70.1200">
    <property type="entry name" value="Crispr-associated protein, domain 1"/>
    <property type="match status" value="1"/>
</dbReference>
<sequence>MYFSRIRLDGERASAAELTKMIGQDGYGDHQIIWQLFKCADKSERDFLFRKESQQSLPVFFTVSRTPPARDHGIFRLKTKSYDPKVRPGDRFAFSLRANPVVTRWIGDNEKHHARHDVVMDAKRKLKADSVPESEWPTTPEIAQSAGFEWLAAKAEHAGFGVDRRLVSVEGYRQHQLRKGKNHLIRLSTMDFTGILTVTHPDLFVTALFGGIGPAKGFGCGLLLIRRV</sequence>
<dbReference type="SUPFAM" id="SSF117987">
    <property type="entry name" value="CRISPR-associated protein"/>
    <property type="match status" value="2"/>
</dbReference>
<dbReference type="AlphaFoldDB" id="I4CC95"/>
<dbReference type="Pfam" id="PF08798">
    <property type="entry name" value="CRISPR_assoc"/>
    <property type="match status" value="1"/>
</dbReference>
<dbReference type="CDD" id="cd09727">
    <property type="entry name" value="Cas6_I-E"/>
    <property type="match status" value="1"/>
</dbReference>
<dbReference type="SMART" id="SM01101">
    <property type="entry name" value="CRISPR_assoc"/>
    <property type="match status" value="1"/>
</dbReference>
<dbReference type="Proteomes" id="UP000006055">
    <property type="component" value="Chromosome"/>
</dbReference>
<accession>I4CC95</accession>
<evidence type="ECO:0000313" key="2">
    <source>
        <dbReference type="Proteomes" id="UP000006055"/>
    </source>
</evidence>
<protein>
    <submittedName>
        <fullName evidence="1">CRISPR-associated protein, Cse3 family</fullName>
    </submittedName>
</protein>
<dbReference type="HOGENOM" id="CLU_080982_1_0_7"/>
<reference evidence="2" key="1">
    <citation type="submission" date="2012-06" db="EMBL/GenBank/DDBJ databases">
        <title>Complete sequence of chromosome of Desulfomonile tiedjei DSM 6799.</title>
        <authorList>
            <person name="Lucas S."/>
            <person name="Copeland A."/>
            <person name="Lapidus A."/>
            <person name="Glavina del Rio T."/>
            <person name="Dalin E."/>
            <person name="Tice H."/>
            <person name="Bruce D."/>
            <person name="Goodwin L."/>
            <person name="Pitluck S."/>
            <person name="Peters L."/>
            <person name="Ovchinnikova G."/>
            <person name="Zeytun A."/>
            <person name="Lu M."/>
            <person name="Kyrpides N."/>
            <person name="Mavromatis K."/>
            <person name="Ivanova N."/>
            <person name="Brettin T."/>
            <person name="Detter J.C."/>
            <person name="Han C."/>
            <person name="Larimer F."/>
            <person name="Land M."/>
            <person name="Hauser L."/>
            <person name="Markowitz V."/>
            <person name="Cheng J.-F."/>
            <person name="Hugenholtz P."/>
            <person name="Woyke T."/>
            <person name="Wu D."/>
            <person name="Spring S."/>
            <person name="Schroeder M."/>
            <person name="Brambilla E."/>
            <person name="Klenk H.-P."/>
            <person name="Eisen J.A."/>
        </authorList>
    </citation>
    <scope>NUCLEOTIDE SEQUENCE [LARGE SCALE GENOMIC DNA]</scope>
    <source>
        <strain evidence="2">ATCC 49306 / DSM 6799 / DCB-1</strain>
    </source>
</reference>
<dbReference type="RefSeq" id="WP_014812298.1">
    <property type="nucleotide sequence ID" value="NC_018025.1"/>
</dbReference>
<dbReference type="EMBL" id="CP003360">
    <property type="protein sequence ID" value="AFM27186.1"/>
    <property type="molecule type" value="Genomic_DNA"/>
</dbReference>
<dbReference type="eggNOG" id="ENOG5030PR8">
    <property type="taxonomic scope" value="Bacteria"/>
</dbReference>
<organism evidence="1 2">
    <name type="scientific">Desulfomonile tiedjei (strain ATCC 49306 / DSM 6799 / DCB-1)</name>
    <dbReference type="NCBI Taxonomy" id="706587"/>
    <lineage>
        <taxon>Bacteria</taxon>
        <taxon>Pseudomonadati</taxon>
        <taxon>Thermodesulfobacteriota</taxon>
        <taxon>Desulfomonilia</taxon>
        <taxon>Desulfomonilales</taxon>
        <taxon>Desulfomonilaceae</taxon>
        <taxon>Desulfomonile</taxon>
    </lineage>
</organism>
<dbReference type="InterPro" id="IPR010179">
    <property type="entry name" value="CRISPR-assoc_prot_Cse3"/>
</dbReference>
<dbReference type="Gene3D" id="3.30.70.1210">
    <property type="entry name" value="Crispr-associated protein, domain 2"/>
    <property type="match status" value="1"/>
</dbReference>